<evidence type="ECO:0000259" key="7">
    <source>
        <dbReference type="Pfam" id="PF01494"/>
    </source>
</evidence>
<evidence type="ECO:0000256" key="5">
    <source>
        <dbReference type="ARBA" id="ARBA00023033"/>
    </source>
</evidence>
<feature type="domain" description="FAD-binding" evidence="7">
    <location>
        <begin position="142"/>
        <end position="369"/>
    </location>
</feature>
<keyword evidence="4" id="KW-0560">Oxidoreductase</keyword>
<dbReference type="PANTHER" id="PTHR13789:SF215">
    <property type="entry name" value="FAD-BINDING DOMAIN-CONTAINING PROTEIN-RELATED"/>
    <property type="match status" value="1"/>
</dbReference>
<dbReference type="SUPFAM" id="SSF51905">
    <property type="entry name" value="FAD/NAD(P)-binding domain"/>
    <property type="match status" value="1"/>
</dbReference>
<dbReference type="PANTHER" id="PTHR13789">
    <property type="entry name" value="MONOOXYGENASE"/>
    <property type="match status" value="1"/>
</dbReference>
<dbReference type="Proteomes" id="UP000799302">
    <property type="component" value="Unassembled WGS sequence"/>
</dbReference>
<dbReference type="GO" id="GO:0004497">
    <property type="term" value="F:monooxygenase activity"/>
    <property type="evidence" value="ECO:0007669"/>
    <property type="project" value="UniProtKB-KW"/>
</dbReference>
<protein>
    <submittedName>
        <fullName evidence="8">Putative salicylate hydroxylase</fullName>
    </submittedName>
</protein>
<gene>
    <name evidence="8" type="ORF">BT63DRAFT_459566</name>
</gene>
<name>A0A6A6TXY4_9PEZI</name>
<dbReference type="SUPFAM" id="SSF54373">
    <property type="entry name" value="FAD-linked reductases, C-terminal domain"/>
    <property type="match status" value="1"/>
</dbReference>
<accession>A0A6A6TXY4</accession>
<dbReference type="Pfam" id="PF01494">
    <property type="entry name" value="FAD_binding_3"/>
    <property type="match status" value="1"/>
</dbReference>
<organism evidence="8 9">
    <name type="scientific">Microthyrium microscopicum</name>
    <dbReference type="NCBI Taxonomy" id="703497"/>
    <lineage>
        <taxon>Eukaryota</taxon>
        <taxon>Fungi</taxon>
        <taxon>Dikarya</taxon>
        <taxon>Ascomycota</taxon>
        <taxon>Pezizomycotina</taxon>
        <taxon>Dothideomycetes</taxon>
        <taxon>Dothideomycetes incertae sedis</taxon>
        <taxon>Microthyriales</taxon>
        <taxon>Microthyriaceae</taxon>
        <taxon>Microthyrium</taxon>
    </lineage>
</organism>
<evidence type="ECO:0000313" key="8">
    <source>
        <dbReference type="EMBL" id="KAF2664949.1"/>
    </source>
</evidence>
<proteinExistence type="inferred from homology"/>
<dbReference type="EMBL" id="MU004241">
    <property type="protein sequence ID" value="KAF2664949.1"/>
    <property type="molecule type" value="Genomic_DNA"/>
</dbReference>
<evidence type="ECO:0000259" key="6">
    <source>
        <dbReference type="Pfam" id="PF01266"/>
    </source>
</evidence>
<dbReference type="GO" id="GO:0071949">
    <property type="term" value="F:FAD binding"/>
    <property type="evidence" value="ECO:0007669"/>
    <property type="project" value="InterPro"/>
</dbReference>
<dbReference type="Gene3D" id="3.50.50.60">
    <property type="entry name" value="FAD/NAD(P)-binding domain"/>
    <property type="match status" value="1"/>
</dbReference>
<keyword evidence="5" id="KW-0503">Monooxygenase</keyword>
<sequence length="424" mass="47159">MTTSNSPLDVIIIGAGISGLSTAIALRRIGHNVKIYERSNLKNELGAAIHISPNASRILLSWDFDVKRARFVKAMKTYIASGNTLQKFYEGSYDHVEPTYGAAWYLSHRVDLHEELKRLATTSEGPGKPAVIIPNSKVDDYDVEAGTITLSNSEVHKADLIVAADGVHSQATKHILGSLQYPEHTGQSAFRFLIPTADIIADPETADFVKDDDGRFKVFTGVRGNRIVWYPCRNNEEQNFAAIFHEDTSETKEDWDASVSGEKLLEEYQDFHPAILAVFRKAKSVKKWPLLFREPLPAWYKSKLVLVGDAAHPMLPHQGQAGAQAIEDSVALGVVLNGVTKTELQNDPNALAKRLELYQTIRRRRAAAMQIFSNFGQDQGDKCAEAVKPYHDGPIPMNPAEFIVYNFSYNVKDHSEQALKDAKL</sequence>
<keyword evidence="9" id="KW-1185">Reference proteome</keyword>
<dbReference type="AlphaFoldDB" id="A0A6A6TXY4"/>
<comment type="similarity">
    <text evidence="1">Belongs to the paxM FAD-dependent monooxygenase family.</text>
</comment>
<evidence type="ECO:0000256" key="4">
    <source>
        <dbReference type="ARBA" id="ARBA00023002"/>
    </source>
</evidence>
<keyword evidence="3" id="KW-0274">FAD</keyword>
<dbReference type="InterPro" id="IPR036188">
    <property type="entry name" value="FAD/NAD-bd_sf"/>
</dbReference>
<dbReference type="OrthoDB" id="9993796at2759"/>
<dbReference type="Pfam" id="PF01266">
    <property type="entry name" value="DAO"/>
    <property type="match status" value="1"/>
</dbReference>
<evidence type="ECO:0000313" key="9">
    <source>
        <dbReference type="Proteomes" id="UP000799302"/>
    </source>
</evidence>
<reference evidence="8" key="1">
    <citation type="journal article" date="2020" name="Stud. Mycol.">
        <title>101 Dothideomycetes genomes: a test case for predicting lifestyles and emergence of pathogens.</title>
        <authorList>
            <person name="Haridas S."/>
            <person name="Albert R."/>
            <person name="Binder M."/>
            <person name="Bloem J."/>
            <person name="Labutti K."/>
            <person name="Salamov A."/>
            <person name="Andreopoulos B."/>
            <person name="Baker S."/>
            <person name="Barry K."/>
            <person name="Bills G."/>
            <person name="Bluhm B."/>
            <person name="Cannon C."/>
            <person name="Castanera R."/>
            <person name="Culley D."/>
            <person name="Daum C."/>
            <person name="Ezra D."/>
            <person name="Gonzalez J."/>
            <person name="Henrissat B."/>
            <person name="Kuo A."/>
            <person name="Liang C."/>
            <person name="Lipzen A."/>
            <person name="Lutzoni F."/>
            <person name="Magnuson J."/>
            <person name="Mondo S."/>
            <person name="Nolan M."/>
            <person name="Ohm R."/>
            <person name="Pangilinan J."/>
            <person name="Park H.-J."/>
            <person name="Ramirez L."/>
            <person name="Alfaro M."/>
            <person name="Sun H."/>
            <person name="Tritt A."/>
            <person name="Yoshinaga Y."/>
            <person name="Zwiers L.-H."/>
            <person name="Turgeon B."/>
            <person name="Goodwin S."/>
            <person name="Spatafora J."/>
            <person name="Crous P."/>
            <person name="Grigoriev I."/>
        </authorList>
    </citation>
    <scope>NUCLEOTIDE SEQUENCE</scope>
    <source>
        <strain evidence="8">CBS 115976</strain>
    </source>
</reference>
<keyword evidence="2" id="KW-0285">Flavoprotein</keyword>
<feature type="domain" description="FAD dependent oxidoreductase" evidence="6">
    <location>
        <begin position="9"/>
        <end position="39"/>
    </location>
</feature>
<evidence type="ECO:0000256" key="1">
    <source>
        <dbReference type="ARBA" id="ARBA00007992"/>
    </source>
</evidence>
<evidence type="ECO:0000256" key="2">
    <source>
        <dbReference type="ARBA" id="ARBA00022630"/>
    </source>
</evidence>
<evidence type="ECO:0000256" key="3">
    <source>
        <dbReference type="ARBA" id="ARBA00022827"/>
    </source>
</evidence>
<dbReference type="InterPro" id="IPR050493">
    <property type="entry name" value="FAD-dep_Monooxygenase_BioMet"/>
</dbReference>
<dbReference type="InterPro" id="IPR006076">
    <property type="entry name" value="FAD-dep_OxRdtase"/>
</dbReference>
<dbReference type="PRINTS" id="PR00420">
    <property type="entry name" value="RNGMNOXGNASE"/>
</dbReference>
<dbReference type="InterPro" id="IPR002938">
    <property type="entry name" value="FAD-bd"/>
</dbReference>